<sequence>MEFLTKRRKRMAGCSTAQRKKAQCLLLEKLSEILLNHIQNLEFFPVSFRRFRIRENLRRLILILEFKLLLRTLLANAIPRPIRRIMPAWNPTSLSCPFFIPIWTHIPMFFQCLLYDWDSYLLNHIKEATFFLADRQSKRVPCTEPFYLSSNQTSDNGMGRRLSYLRHKESL</sequence>
<accession>A0AAN9NNV2</accession>
<dbReference type="Proteomes" id="UP001386955">
    <property type="component" value="Unassembled WGS sequence"/>
</dbReference>
<dbReference type="AlphaFoldDB" id="A0AAN9NNV2"/>
<comment type="caution">
    <text evidence="1">The sequence shown here is derived from an EMBL/GenBank/DDBJ whole genome shotgun (WGS) entry which is preliminary data.</text>
</comment>
<evidence type="ECO:0000313" key="1">
    <source>
        <dbReference type="EMBL" id="KAK7375865.1"/>
    </source>
</evidence>
<proteinExistence type="predicted"/>
<reference evidence="1 2" key="1">
    <citation type="submission" date="2024-01" db="EMBL/GenBank/DDBJ databases">
        <title>The genomes of 5 underutilized Papilionoideae crops provide insights into root nodulation and disease resistanc.</title>
        <authorList>
            <person name="Jiang F."/>
        </authorList>
    </citation>
    <scope>NUCLEOTIDE SEQUENCE [LARGE SCALE GENOMIC DNA]</scope>
    <source>
        <strain evidence="1">DUOXIRENSHENG_FW03</strain>
        <tissue evidence="1">Leaves</tissue>
    </source>
</reference>
<name>A0AAN9NNV2_PSOTE</name>
<gene>
    <name evidence="1" type="ORF">VNO78_35178</name>
</gene>
<organism evidence="1 2">
    <name type="scientific">Psophocarpus tetragonolobus</name>
    <name type="common">Winged bean</name>
    <name type="synonym">Dolichos tetragonolobus</name>
    <dbReference type="NCBI Taxonomy" id="3891"/>
    <lineage>
        <taxon>Eukaryota</taxon>
        <taxon>Viridiplantae</taxon>
        <taxon>Streptophyta</taxon>
        <taxon>Embryophyta</taxon>
        <taxon>Tracheophyta</taxon>
        <taxon>Spermatophyta</taxon>
        <taxon>Magnoliopsida</taxon>
        <taxon>eudicotyledons</taxon>
        <taxon>Gunneridae</taxon>
        <taxon>Pentapetalae</taxon>
        <taxon>rosids</taxon>
        <taxon>fabids</taxon>
        <taxon>Fabales</taxon>
        <taxon>Fabaceae</taxon>
        <taxon>Papilionoideae</taxon>
        <taxon>50 kb inversion clade</taxon>
        <taxon>NPAAA clade</taxon>
        <taxon>indigoferoid/millettioid clade</taxon>
        <taxon>Phaseoleae</taxon>
        <taxon>Psophocarpus</taxon>
    </lineage>
</organism>
<keyword evidence="2" id="KW-1185">Reference proteome</keyword>
<evidence type="ECO:0000313" key="2">
    <source>
        <dbReference type="Proteomes" id="UP001386955"/>
    </source>
</evidence>
<protein>
    <submittedName>
        <fullName evidence="1">Uncharacterized protein</fullName>
    </submittedName>
</protein>
<dbReference type="EMBL" id="JAYMYS010000040">
    <property type="protein sequence ID" value="KAK7375865.1"/>
    <property type="molecule type" value="Genomic_DNA"/>
</dbReference>